<organism evidence="1 2">
    <name type="scientific">Antrihabitans cavernicola</name>
    <dbReference type="NCBI Taxonomy" id="2495913"/>
    <lineage>
        <taxon>Bacteria</taxon>
        <taxon>Bacillati</taxon>
        <taxon>Actinomycetota</taxon>
        <taxon>Actinomycetes</taxon>
        <taxon>Mycobacteriales</taxon>
        <taxon>Nocardiaceae</taxon>
        <taxon>Antrihabitans</taxon>
    </lineage>
</organism>
<proteinExistence type="predicted"/>
<accession>A0A5A7SG27</accession>
<name>A0A5A7SG27_9NOCA</name>
<dbReference type="AlphaFoldDB" id="A0A5A7SG27"/>
<sequence>MTRSRFDGEIFGMGTASGVRIVVGHWLASPLGEFTDVMVEFADGERLLIAPSDEVRDYVTATYTFDRTVVTPVKFSVEGSTRVVSAGDLLVRLELGRATLLGRMLSMVPRAVSTAPWFCALSDPIARVVMRGVRTRGTAGNGRREFYGARGQYAIESVVASWRGADLGTLGPVDPPVRFGFGSAPKRPSGTMLTTTIVDGG</sequence>
<reference evidence="1 2" key="1">
    <citation type="submission" date="2019-07" db="EMBL/GenBank/DDBJ databases">
        <title>Rhodococcus cavernicolus sp. nov., isolated from a cave.</title>
        <authorList>
            <person name="Lee S.D."/>
        </authorList>
    </citation>
    <scope>NUCLEOTIDE SEQUENCE [LARGE SCALE GENOMIC DNA]</scope>
    <source>
        <strain evidence="1 2">C1-24</strain>
    </source>
</reference>
<keyword evidence="2" id="KW-1185">Reference proteome</keyword>
<protein>
    <submittedName>
        <fullName evidence="1">Uncharacterized protein</fullName>
    </submittedName>
</protein>
<comment type="caution">
    <text evidence="1">The sequence shown here is derived from an EMBL/GenBank/DDBJ whole genome shotgun (WGS) entry which is preliminary data.</text>
</comment>
<gene>
    <name evidence="1" type="ORF">FOY51_08550</name>
</gene>
<dbReference type="EMBL" id="VLNY01000003">
    <property type="protein sequence ID" value="KAA0023445.1"/>
    <property type="molecule type" value="Genomic_DNA"/>
</dbReference>
<evidence type="ECO:0000313" key="1">
    <source>
        <dbReference type="EMBL" id="KAA0023445.1"/>
    </source>
</evidence>
<evidence type="ECO:0000313" key="2">
    <source>
        <dbReference type="Proteomes" id="UP000322244"/>
    </source>
</evidence>
<dbReference type="OrthoDB" id="3571220at2"/>
<dbReference type="Proteomes" id="UP000322244">
    <property type="component" value="Unassembled WGS sequence"/>
</dbReference>
<dbReference type="RefSeq" id="WP_149429790.1">
    <property type="nucleotide sequence ID" value="NZ_VLNY01000003.1"/>
</dbReference>